<dbReference type="GO" id="GO:0006281">
    <property type="term" value="P:DNA repair"/>
    <property type="evidence" value="ECO:0007669"/>
    <property type="project" value="TreeGrafter"/>
</dbReference>
<keyword evidence="6" id="KW-1185">Reference proteome</keyword>
<dbReference type="EMBL" id="CAXDID020000354">
    <property type="protein sequence ID" value="CAL6081656.1"/>
    <property type="molecule type" value="Genomic_DNA"/>
</dbReference>
<sequence length="341" mass="38530">MWCTRFRPTDLDELDLHPASQNILQSLSTSKNLPHLLFVGSSGSGRHTRALCLLKRIFNLTSINPISSTVTYTHNTQQNELTVVSSPVHLEINPSMVGTQDASVISSVIKEAATTKSVNSAFKVIFIQQADRLSQLAQQALRRLMEEHARTCKIFMFCEDASGLLAPIRSRCFILRFPHIKRDEMLSTIKPILSRVRASISQQELVELSDCACGNLRRFLLLSQAYYVSKEASNQVQEVLPKWEVRSKQLFDKFFVKKEQLSADFRAGLVEVLKLGVPPEVVLEWFYTQIVKQEPVNMKFLNYVAGQACEFDCRLKGASIGLVHLEAFLCSVLHAQSLRKE</sequence>
<dbReference type="Pfam" id="PF13177">
    <property type="entry name" value="DNA_pol3_delta2"/>
    <property type="match status" value="1"/>
</dbReference>
<evidence type="ECO:0000313" key="2">
    <source>
        <dbReference type="EMBL" id="CAI9960102.1"/>
    </source>
</evidence>
<dbReference type="GO" id="GO:0006261">
    <property type="term" value="P:DNA-templated DNA replication"/>
    <property type="evidence" value="ECO:0007669"/>
    <property type="project" value="TreeGrafter"/>
</dbReference>
<evidence type="ECO:0000313" key="5">
    <source>
        <dbReference type="EMBL" id="CAL6081656.1"/>
    </source>
</evidence>
<dbReference type="SUPFAM" id="SSF48019">
    <property type="entry name" value="post-AAA+ oligomerization domain-like"/>
    <property type="match status" value="1"/>
</dbReference>
<dbReference type="GO" id="GO:0003677">
    <property type="term" value="F:DNA binding"/>
    <property type="evidence" value="ECO:0007669"/>
    <property type="project" value="InterPro"/>
</dbReference>
<dbReference type="GO" id="GO:0003689">
    <property type="term" value="F:DNA clamp loader activity"/>
    <property type="evidence" value="ECO:0007669"/>
    <property type="project" value="TreeGrafter"/>
</dbReference>
<dbReference type="InterPro" id="IPR050238">
    <property type="entry name" value="DNA_Rep/Repair_Clamp_Loader"/>
</dbReference>
<keyword evidence="1" id="KW-0235">DNA replication</keyword>
<dbReference type="InterPro" id="IPR027417">
    <property type="entry name" value="P-loop_NTPase"/>
</dbReference>
<dbReference type="EMBL" id="CATOUU010000928">
    <property type="protein sequence ID" value="CAI9960102.1"/>
    <property type="molecule type" value="Genomic_DNA"/>
</dbReference>
<dbReference type="AlphaFoldDB" id="A0AA86UPX9"/>
<gene>
    <name evidence="2" type="ORF">HINF_LOCUS47747</name>
    <name evidence="4" type="ORF">HINF_LOCUS55727</name>
    <name evidence="5" type="ORF">HINF_LOCUS60448</name>
    <name evidence="3" type="ORF">HINF_LOCUS60549</name>
</gene>
<evidence type="ECO:0000313" key="4">
    <source>
        <dbReference type="EMBL" id="CAL6072650.1"/>
    </source>
</evidence>
<comment type="caution">
    <text evidence="2">The sequence shown here is derived from an EMBL/GenBank/DDBJ whole genome shotgun (WGS) entry which is preliminary data.</text>
</comment>
<dbReference type="GO" id="GO:0005634">
    <property type="term" value="C:nucleus"/>
    <property type="evidence" value="ECO:0007669"/>
    <property type="project" value="TreeGrafter"/>
</dbReference>
<name>A0AA86UPX9_9EUKA</name>
<evidence type="ECO:0000256" key="1">
    <source>
        <dbReference type="ARBA" id="ARBA00022705"/>
    </source>
</evidence>
<proteinExistence type="predicted"/>
<dbReference type="PANTHER" id="PTHR11669:SF1">
    <property type="entry name" value="REPLICATION FACTOR C SUBUNIT 3"/>
    <property type="match status" value="1"/>
</dbReference>
<reference evidence="2" key="1">
    <citation type="submission" date="2023-06" db="EMBL/GenBank/DDBJ databases">
        <authorList>
            <person name="Kurt Z."/>
        </authorList>
    </citation>
    <scope>NUCLEOTIDE SEQUENCE</scope>
</reference>
<protein>
    <submittedName>
        <fullName evidence="2">Subunit 5</fullName>
    </submittedName>
</protein>
<dbReference type="Gene3D" id="3.40.50.300">
    <property type="entry name" value="P-loop containing nucleotide triphosphate hydrolases"/>
    <property type="match status" value="1"/>
</dbReference>
<dbReference type="SUPFAM" id="SSF52540">
    <property type="entry name" value="P-loop containing nucleoside triphosphate hydrolases"/>
    <property type="match status" value="1"/>
</dbReference>
<dbReference type="Proteomes" id="UP001642409">
    <property type="component" value="Unassembled WGS sequence"/>
</dbReference>
<organism evidence="2">
    <name type="scientific">Hexamita inflata</name>
    <dbReference type="NCBI Taxonomy" id="28002"/>
    <lineage>
        <taxon>Eukaryota</taxon>
        <taxon>Metamonada</taxon>
        <taxon>Diplomonadida</taxon>
        <taxon>Hexamitidae</taxon>
        <taxon>Hexamitinae</taxon>
        <taxon>Hexamita</taxon>
    </lineage>
</organism>
<dbReference type="InterPro" id="IPR008921">
    <property type="entry name" value="DNA_pol3_clamp-load_cplx_C"/>
</dbReference>
<reference evidence="4 6" key="2">
    <citation type="submission" date="2024-07" db="EMBL/GenBank/DDBJ databases">
        <authorList>
            <person name="Akdeniz Z."/>
        </authorList>
    </citation>
    <scope>NUCLEOTIDE SEQUENCE [LARGE SCALE GENOMIC DNA]</scope>
</reference>
<dbReference type="EMBL" id="CATOUU010001116">
    <property type="protein sequence ID" value="CAI9972904.1"/>
    <property type="molecule type" value="Genomic_DNA"/>
</dbReference>
<evidence type="ECO:0000313" key="6">
    <source>
        <dbReference type="Proteomes" id="UP001642409"/>
    </source>
</evidence>
<dbReference type="Gene3D" id="1.20.272.10">
    <property type="match status" value="1"/>
</dbReference>
<evidence type="ECO:0000313" key="3">
    <source>
        <dbReference type="EMBL" id="CAI9972904.1"/>
    </source>
</evidence>
<dbReference type="GO" id="GO:0005663">
    <property type="term" value="C:DNA replication factor C complex"/>
    <property type="evidence" value="ECO:0007669"/>
    <property type="project" value="TreeGrafter"/>
</dbReference>
<dbReference type="PANTHER" id="PTHR11669">
    <property type="entry name" value="REPLICATION FACTOR C / DNA POLYMERASE III GAMMA-TAU SUBUNIT"/>
    <property type="match status" value="1"/>
</dbReference>
<accession>A0AA86UPX9</accession>
<dbReference type="EMBL" id="CAXDID020000296">
    <property type="protein sequence ID" value="CAL6072650.1"/>
    <property type="molecule type" value="Genomic_DNA"/>
</dbReference>